<dbReference type="InterPro" id="IPR028892">
    <property type="entry name" value="ADE"/>
</dbReference>
<comment type="similarity">
    <text evidence="5">Belongs to the metallo-dependent hydrolases superfamily. Adenosine and AMP deaminases family. Adenine deaminase type 2 subfamily.</text>
</comment>
<dbReference type="PANTHER" id="PTHR43114">
    <property type="entry name" value="ADENINE DEAMINASE"/>
    <property type="match status" value="1"/>
</dbReference>
<dbReference type="Proteomes" id="UP000242972">
    <property type="component" value="Unassembled WGS sequence"/>
</dbReference>
<dbReference type="EMBL" id="PXYW01000017">
    <property type="protein sequence ID" value="PSR33631.1"/>
    <property type="molecule type" value="Genomic_DNA"/>
</dbReference>
<feature type="binding site" evidence="5">
    <location>
        <position position="283"/>
    </location>
    <ligand>
        <name>substrate</name>
    </ligand>
</feature>
<dbReference type="GO" id="GO:0000034">
    <property type="term" value="F:adenine deaminase activity"/>
    <property type="evidence" value="ECO:0007669"/>
    <property type="project" value="UniProtKB-UniRule"/>
</dbReference>
<feature type="binding site" evidence="5">
    <location>
        <position position="23"/>
    </location>
    <ligand>
        <name>Zn(2+)</name>
        <dbReference type="ChEBI" id="CHEBI:29105"/>
        <note>catalytic</note>
    </ligand>
</feature>
<evidence type="ECO:0000256" key="4">
    <source>
        <dbReference type="ARBA" id="ARBA00023080"/>
    </source>
</evidence>
<comment type="function">
    <text evidence="5">Catalyzes the hydrolytic deamination of adenine to hypoxanthine. Plays an important role in the purine salvage pathway and in nitrogen catabolism.</text>
</comment>
<sequence>MSGKPTVSKDFIWSLPKAELHLHLEGTLEPEMMMALAKRNHVTISYPDVDAIRKAYVFTDLQSFLDVYYAGCSVLVTERDFYELTAAYLERAVSQGVRHVEVFFDPQSHTARGIPFETVISGIHRALIDYETTHGVTSRLILSFLRHLSESDAIATLKAAEPFLAWIAAVGLDSSEVGNPPSKFAKVYEQARNLGLLAVAHAGEEGPPEYIWEALDMLQASRIDHGVRCLEDERLVDRLATESVPLTVCPLSNVKLHVFPSLAESNLPALLERDLRVTINSDDPAYFGGYVADNLLAVAQAFSLSCEQIVGLVRNSFLSSFLSDAEKAKHLADIDRIAQNAKECS</sequence>
<feature type="active site" description="Proton donor" evidence="5">
    <location>
        <position position="204"/>
    </location>
</feature>
<dbReference type="FunFam" id="3.20.20.140:FF:000039">
    <property type="entry name" value="Adenine deaminase"/>
    <property type="match status" value="1"/>
</dbReference>
<dbReference type="GO" id="GO:0043103">
    <property type="term" value="P:hypoxanthine salvage"/>
    <property type="evidence" value="ECO:0007669"/>
    <property type="project" value="UniProtKB-UniRule"/>
</dbReference>
<evidence type="ECO:0000256" key="5">
    <source>
        <dbReference type="HAMAP-Rule" id="MF_01962"/>
    </source>
</evidence>
<comment type="catalytic activity">
    <reaction evidence="5">
        <text>adenine + H2O + H(+) = hypoxanthine + NH4(+)</text>
        <dbReference type="Rhea" id="RHEA:23688"/>
        <dbReference type="ChEBI" id="CHEBI:15377"/>
        <dbReference type="ChEBI" id="CHEBI:15378"/>
        <dbReference type="ChEBI" id="CHEBI:16708"/>
        <dbReference type="ChEBI" id="CHEBI:17368"/>
        <dbReference type="ChEBI" id="CHEBI:28938"/>
        <dbReference type="EC" id="3.5.4.2"/>
    </reaction>
</comment>
<proteinExistence type="inferred from homology"/>
<dbReference type="GO" id="GO:0008270">
    <property type="term" value="F:zinc ion binding"/>
    <property type="evidence" value="ECO:0007669"/>
    <property type="project" value="UniProtKB-UniRule"/>
</dbReference>
<dbReference type="PANTHER" id="PTHR43114:SF6">
    <property type="entry name" value="ADENINE DEAMINASE"/>
    <property type="match status" value="1"/>
</dbReference>
<evidence type="ECO:0000256" key="3">
    <source>
        <dbReference type="ARBA" id="ARBA00022833"/>
    </source>
</evidence>
<comment type="caution">
    <text evidence="7">The sequence shown here is derived from an EMBL/GenBank/DDBJ whole genome shotgun (WGS) entry which is preliminary data.</text>
</comment>
<feature type="binding site" evidence="5">
    <location>
        <position position="282"/>
    </location>
    <ligand>
        <name>Zn(2+)</name>
        <dbReference type="ChEBI" id="CHEBI:29105"/>
        <note>catalytic</note>
    </ligand>
</feature>
<dbReference type="InterPro" id="IPR001365">
    <property type="entry name" value="A_deaminase_dom"/>
</dbReference>
<dbReference type="EC" id="3.5.4.2" evidence="5"/>
<keyword evidence="3 5" id="KW-0862">Zinc</keyword>
<dbReference type="SUPFAM" id="SSF51556">
    <property type="entry name" value="Metallo-dependent hydrolases"/>
    <property type="match status" value="1"/>
</dbReference>
<keyword evidence="2 5" id="KW-0378">Hydrolase</keyword>
<feature type="domain" description="Adenosine deaminase" evidence="6">
    <location>
        <begin position="16"/>
        <end position="335"/>
    </location>
</feature>
<evidence type="ECO:0000256" key="1">
    <source>
        <dbReference type="ARBA" id="ARBA00022723"/>
    </source>
</evidence>
<organism evidence="7 8">
    <name type="scientific">Sulfobacillus benefaciens</name>
    <dbReference type="NCBI Taxonomy" id="453960"/>
    <lineage>
        <taxon>Bacteria</taxon>
        <taxon>Bacillati</taxon>
        <taxon>Bacillota</taxon>
        <taxon>Clostridia</taxon>
        <taxon>Eubacteriales</taxon>
        <taxon>Clostridiales Family XVII. Incertae Sedis</taxon>
        <taxon>Sulfobacillus</taxon>
    </lineage>
</organism>
<evidence type="ECO:0000313" key="8">
    <source>
        <dbReference type="Proteomes" id="UP000242972"/>
    </source>
</evidence>
<evidence type="ECO:0000313" key="7">
    <source>
        <dbReference type="EMBL" id="PSR33631.1"/>
    </source>
</evidence>
<protein>
    <recommendedName>
        <fullName evidence="5">Adenine deaminase</fullName>
        <shortName evidence="5">ADE</shortName>
        <ecNumber evidence="5">3.5.4.2</ecNumber>
    </recommendedName>
    <alternativeName>
        <fullName evidence="5">Adenine aminohydrolase</fullName>
        <shortName evidence="5">AAH</shortName>
    </alternativeName>
</protein>
<feature type="binding site" evidence="5">
    <location>
        <position position="21"/>
    </location>
    <ligand>
        <name>Zn(2+)</name>
        <dbReference type="ChEBI" id="CHEBI:29105"/>
        <note>catalytic</note>
    </ligand>
</feature>
<dbReference type="InterPro" id="IPR006330">
    <property type="entry name" value="Ado/ade_deaminase"/>
</dbReference>
<dbReference type="AlphaFoldDB" id="A0A2T2XGJ9"/>
<dbReference type="Gene3D" id="3.20.20.140">
    <property type="entry name" value="Metal-dependent hydrolases"/>
    <property type="match status" value="1"/>
</dbReference>
<comment type="cofactor">
    <cofactor evidence="5">
        <name>Zn(2+)</name>
        <dbReference type="ChEBI" id="CHEBI:29105"/>
    </cofactor>
    <text evidence="5">Binds 1 zinc ion per subunit.</text>
</comment>
<feature type="site" description="Important for catalytic activity" evidence="5">
    <location>
        <position position="225"/>
    </location>
</feature>
<name>A0A2T2XGJ9_9FIRM</name>
<dbReference type="Pfam" id="PF00962">
    <property type="entry name" value="A_deaminase"/>
    <property type="match status" value="1"/>
</dbReference>
<keyword evidence="1 5" id="KW-0479">Metal-binding</keyword>
<dbReference type="NCBIfam" id="TIGR01430">
    <property type="entry name" value="aden_deam"/>
    <property type="match status" value="1"/>
</dbReference>
<evidence type="ECO:0000259" key="6">
    <source>
        <dbReference type="Pfam" id="PF00962"/>
    </source>
</evidence>
<evidence type="ECO:0000256" key="2">
    <source>
        <dbReference type="ARBA" id="ARBA00022801"/>
    </source>
</evidence>
<dbReference type="InterPro" id="IPR032466">
    <property type="entry name" value="Metal_Hydrolase"/>
</dbReference>
<keyword evidence="4 5" id="KW-0546">Nucleotide metabolism</keyword>
<dbReference type="NCBIfam" id="NF006850">
    <property type="entry name" value="PRK09358.1-6"/>
    <property type="match status" value="1"/>
</dbReference>
<dbReference type="GO" id="GO:0005829">
    <property type="term" value="C:cytosol"/>
    <property type="evidence" value="ECO:0007669"/>
    <property type="project" value="TreeGrafter"/>
</dbReference>
<reference evidence="7 8" key="1">
    <citation type="journal article" date="2014" name="BMC Genomics">
        <title>Comparison of environmental and isolate Sulfobacillus genomes reveals diverse carbon, sulfur, nitrogen, and hydrogen metabolisms.</title>
        <authorList>
            <person name="Justice N.B."/>
            <person name="Norman A."/>
            <person name="Brown C.T."/>
            <person name="Singh A."/>
            <person name="Thomas B.C."/>
            <person name="Banfield J.F."/>
        </authorList>
    </citation>
    <scope>NUCLEOTIDE SEQUENCE [LARGE SCALE GENOMIC DNA]</scope>
    <source>
        <strain evidence="7">AMDSBA4</strain>
    </source>
</reference>
<dbReference type="GO" id="GO:0009117">
    <property type="term" value="P:nucleotide metabolic process"/>
    <property type="evidence" value="ECO:0007669"/>
    <property type="project" value="UniProtKB-KW"/>
</dbReference>
<accession>A0A2T2XGJ9</accession>
<dbReference type="CDD" id="cd01320">
    <property type="entry name" value="ADA"/>
    <property type="match status" value="1"/>
</dbReference>
<dbReference type="HAMAP" id="MF_01962">
    <property type="entry name" value="Adenine_deaminase"/>
    <property type="match status" value="1"/>
</dbReference>
<feature type="binding site" evidence="5">
    <location>
        <position position="201"/>
    </location>
    <ligand>
        <name>Zn(2+)</name>
        <dbReference type="ChEBI" id="CHEBI:29105"/>
        <note>catalytic</note>
    </ligand>
</feature>
<dbReference type="GO" id="GO:0006146">
    <property type="term" value="P:adenine catabolic process"/>
    <property type="evidence" value="ECO:0007669"/>
    <property type="project" value="UniProtKB-UniRule"/>
</dbReference>
<gene>
    <name evidence="7" type="ORF">C7B46_08450</name>
</gene>